<feature type="region of interest" description="Disordered" evidence="2">
    <location>
        <begin position="389"/>
        <end position="415"/>
    </location>
</feature>
<organism evidence="3 4">
    <name type="scientific">Prorocentrum cordatum</name>
    <dbReference type="NCBI Taxonomy" id="2364126"/>
    <lineage>
        <taxon>Eukaryota</taxon>
        <taxon>Sar</taxon>
        <taxon>Alveolata</taxon>
        <taxon>Dinophyceae</taxon>
        <taxon>Prorocentrales</taxon>
        <taxon>Prorocentraceae</taxon>
        <taxon>Prorocentrum</taxon>
    </lineage>
</organism>
<sequence length="415" mass="43276">MAIAQHAVLMRNDGVPVTMGSKGRGQCDVPKLPRGVVMKKFATGVGHTLYVRSDGAAVGVGANDQGQTLVPALPAEVTYTEVSGGPDHIVLLRSDGSAVAFGGNRDGQCDMPILEGEVTYKQASAGGKHTVLLCSDGCVATAGANDCGQCDIPDLSAGVFYTQVACGSEHTVMLCSDGQCVSMGSNAQGQLNIPQLKPSVKRFPAAATPRCCSAATALRSPSGPTTTCHTASADDLHVRQRRAGAPARLLLRSDGKAVAVGDKKGGHCKVPDPPGGGDRTRRSPPASSSRCCSAVRARWSLSEPTAGASATYPRCRRGRSTFGSSPGLTTAWSSAATAGRRRRGCWRATRARSRHSRRKSPTPARPRERTIRCCFAATAGPCRAGRTLLGSATSRSSRRASRTRRYAAARSTLPC</sequence>
<accession>A0ABN9YIV8</accession>
<dbReference type="InterPro" id="IPR000408">
    <property type="entry name" value="Reg_chr_condens"/>
</dbReference>
<feature type="compositionally biased region" description="Basic residues" evidence="2">
    <location>
        <begin position="396"/>
        <end position="407"/>
    </location>
</feature>
<dbReference type="PROSITE" id="PS50012">
    <property type="entry name" value="RCC1_3"/>
    <property type="match status" value="1"/>
</dbReference>
<proteinExistence type="predicted"/>
<dbReference type="Gene3D" id="2.130.10.30">
    <property type="entry name" value="Regulator of chromosome condensation 1/beta-lactamase-inhibitor protein II"/>
    <property type="match status" value="2"/>
</dbReference>
<feature type="region of interest" description="Disordered" evidence="2">
    <location>
        <begin position="343"/>
        <end position="367"/>
    </location>
</feature>
<dbReference type="Proteomes" id="UP001189429">
    <property type="component" value="Unassembled WGS sequence"/>
</dbReference>
<protein>
    <submittedName>
        <fullName evidence="3">Uncharacterized protein</fullName>
    </submittedName>
</protein>
<name>A0ABN9YIV8_9DINO</name>
<feature type="repeat" description="RCC1" evidence="1">
    <location>
        <begin position="137"/>
        <end position="177"/>
    </location>
</feature>
<dbReference type="Pfam" id="PF13540">
    <property type="entry name" value="RCC1_2"/>
    <property type="match status" value="2"/>
</dbReference>
<dbReference type="InterPro" id="IPR009091">
    <property type="entry name" value="RCC1/BLIP-II"/>
</dbReference>
<dbReference type="PROSITE" id="PS00626">
    <property type="entry name" value="RCC1_2"/>
    <property type="match status" value="1"/>
</dbReference>
<dbReference type="EMBL" id="CAUYUJ010022670">
    <property type="protein sequence ID" value="CAK0911922.1"/>
    <property type="molecule type" value="Genomic_DNA"/>
</dbReference>
<comment type="caution">
    <text evidence="3">The sequence shown here is derived from an EMBL/GenBank/DDBJ whole genome shotgun (WGS) entry which is preliminary data.</text>
</comment>
<dbReference type="PANTHER" id="PTHR45982:SF1">
    <property type="entry name" value="REGULATOR OF CHROMOSOME CONDENSATION"/>
    <property type="match status" value="1"/>
</dbReference>
<feature type="region of interest" description="Disordered" evidence="2">
    <location>
        <begin position="261"/>
        <end position="289"/>
    </location>
</feature>
<keyword evidence="4" id="KW-1185">Reference proteome</keyword>
<evidence type="ECO:0000313" key="4">
    <source>
        <dbReference type="Proteomes" id="UP001189429"/>
    </source>
</evidence>
<reference evidence="3" key="1">
    <citation type="submission" date="2023-10" db="EMBL/GenBank/DDBJ databases">
        <authorList>
            <person name="Chen Y."/>
            <person name="Shah S."/>
            <person name="Dougan E. K."/>
            <person name="Thang M."/>
            <person name="Chan C."/>
        </authorList>
    </citation>
    <scope>NUCLEOTIDE SEQUENCE [LARGE SCALE GENOMIC DNA]</scope>
</reference>
<evidence type="ECO:0000313" key="3">
    <source>
        <dbReference type="EMBL" id="CAK0911922.1"/>
    </source>
</evidence>
<dbReference type="InterPro" id="IPR051553">
    <property type="entry name" value="Ran_GTPase-activating"/>
</dbReference>
<dbReference type="SUPFAM" id="SSF50985">
    <property type="entry name" value="RCC1/BLIP-II"/>
    <property type="match status" value="1"/>
</dbReference>
<dbReference type="PANTHER" id="PTHR45982">
    <property type="entry name" value="REGULATOR OF CHROMOSOME CONDENSATION"/>
    <property type="match status" value="1"/>
</dbReference>
<gene>
    <name evidence="3" type="ORF">PCOR1329_LOCUS85648</name>
</gene>
<evidence type="ECO:0000256" key="2">
    <source>
        <dbReference type="SAM" id="MobiDB-lite"/>
    </source>
</evidence>
<feature type="compositionally biased region" description="Basic residues" evidence="2">
    <location>
        <begin position="343"/>
        <end position="360"/>
    </location>
</feature>
<evidence type="ECO:0000256" key="1">
    <source>
        <dbReference type="PROSITE-ProRule" id="PRU00235"/>
    </source>
</evidence>